<dbReference type="GO" id="GO:0046872">
    <property type="term" value="F:metal ion binding"/>
    <property type="evidence" value="ECO:0007669"/>
    <property type="project" value="UniProtKB-KW"/>
</dbReference>
<protein>
    <submittedName>
        <fullName evidence="4">ADP-ribosylglycohydrolase family protein</fullName>
    </submittedName>
</protein>
<comment type="cofactor">
    <cofactor evidence="3">
        <name>Mg(2+)</name>
        <dbReference type="ChEBI" id="CHEBI:18420"/>
    </cofactor>
    <text evidence="3">Binds 2 magnesium ions per subunit.</text>
</comment>
<keyword evidence="2 4" id="KW-0378">Hydrolase</keyword>
<dbReference type="Gene3D" id="1.10.4080.10">
    <property type="entry name" value="ADP-ribosylation/Crystallin J1"/>
    <property type="match status" value="1"/>
</dbReference>
<proteinExistence type="inferred from homology"/>
<sequence>MENNENKFLICNKIYSKNKILGGIWGLIIGDAVGVPYEFYEASELPVLEEIDMISPKGFEKSYSNVPFGTYSDDSAQFLCVLDSYIESRGFNIDNLANKLYRWLHNGLWAVDKIVFDVGDQTASALTEYEMGVSPLKSGFVIQEGKGNGSLMRVLGIPLLHIGTDEELVEFSHKQSVITHGHICNQVCCAFYSLVAKNLLLDKSFEVAYNNAILTLKNIYKHKDEYLYELENNILPDDILIESGTGYVVDCLKSSFKVISESNTYEEVIKKSIALGNDTDTTAAVAGGLAGIIYGYNGIPEKWYKKIRGKENIIKLLDKIK</sequence>
<feature type="binding site" evidence="3">
    <location>
        <position position="73"/>
    </location>
    <ligand>
        <name>Mg(2+)</name>
        <dbReference type="ChEBI" id="CHEBI:18420"/>
        <label>1</label>
    </ligand>
</feature>
<dbReference type="InterPro" id="IPR036705">
    <property type="entry name" value="Ribosyl_crysJ1_sf"/>
</dbReference>
<accession>A0A399ILC1</accession>
<dbReference type="AlphaFoldDB" id="A0A399ILC1"/>
<dbReference type="SUPFAM" id="SSF101478">
    <property type="entry name" value="ADP-ribosylglycohydrolase"/>
    <property type="match status" value="1"/>
</dbReference>
<dbReference type="Proteomes" id="UP000265930">
    <property type="component" value="Unassembled WGS sequence"/>
</dbReference>
<gene>
    <name evidence="4" type="ORF">D2A34_19880</name>
</gene>
<feature type="binding site" evidence="3">
    <location>
        <position position="74"/>
    </location>
    <ligand>
        <name>Mg(2+)</name>
        <dbReference type="ChEBI" id="CHEBI:18420"/>
        <label>1</label>
    </ligand>
</feature>
<comment type="similarity">
    <text evidence="1">Belongs to the ADP-ribosylglycohydrolase family.</text>
</comment>
<feature type="binding site" evidence="3">
    <location>
        <position position="72"/>
    </location>
    <ligand>
        <name>Mg(2+)</name>
        <dbReference type="ChEBI" id="CHEBI:18420"/>
        <label>1</label>
    </ligand>
</feature>
<name>A0A399ILC1_9CLOT</name>
<feature type="binding site" evidence="3">
    <location>
        <position position="278"/>
    </location>
    <ligand>
        <name>Mg(2+)</name>
        <dbReference type="ChEBI" id="CHEBI:18420"/>
        <label>1</label>
    </ligand>
</feature>
<evidence type="ECO:0000313" key="5">
    <source>
        <dbReference type="Proteomes" id="UP000265930"/>
    </source>
</evidence>
<organism evidence="4 5">
    <name type="scientific">Clostridium chromiireducens</name>
    <dbReference type="NCBI Taxonomy" id="225345"/>
    <lineage>
        <taxon>Bacteria</taxon>
        <taxon>Bacillati</taxon>
        <taxon>Bacillota</taxon>
        <taxon>Clostridia</taxon>
        <taxon>Eubacteriales</taxon>
        <taxon>Clostridiaceae</taxon>
        <taxon>Clostridium</taxon>
    </lineage>
</organism>
<dbReference type="PANTHER" id="PTHR16222:SF24">
    <property type="entry name" value="ADP-RIBOSYLHYDROLASE ARH3"/>
    <property type="match status" value="1"/>
</dbReference>
<keyword evidence="3" id="KW-0479">Metal-binding</keyword>
<reference evidence="4 5" key="1">
    <citation type="submission" date="2018-08" db="EMBL/GenBank/DDBJ databases">
        <title>Genome of Clostridium chromiireducens C1, DSM12136.</title>
        <authorList>
            <person name="Xing M."/>
            <person name="Wei Y."/>
            <person name="Ang E.L."/>
            <person name="Zhao H."/>
            <person name="Zhang Y."/>
        </authorList>
    </citation>
    <scope>NUCLEOTIDE SEQUENCE [LARGE SCALE GENOMIC DNA]</scope>
    <source>
        <strain evidence="4 5">C1</strain>
    </source>
</reference>
<comment type="caution">
    <text evidence="4">The sequence shown here is derived from an EMBL/GenBank/DDBJ whole genome shotgun (WGS) entry which is preliminary data.</text>
</comment>
<feature type="binding site" evidence="3">
    <location>
        <position position="281"/>
    </location>
    <ligand>
        <name>Mg(2+)</name>
        <dbReference type="ChEBI" id="CHEBI:18420"/>
        <label>1</label>
    </ligand>
</feature>
<dbReference type="GO" id="GO:0016787">
    <property type="term" value="F:hydrolase activity"/>
    <property type="evidence" value="ECO:0007669"/>
    <property type="project" value="UniProtKB-KW"/>
</dbReference>
<dbReference type="InterPro" id="IPR050792">
    <property type="entry name" value="ADP-ribosylglycohydrolase"/>
</dbReference>
<evidence type="ECO:0000313" key="4">
    <source>
        <dbReference type="EMBL" id="RII33089.1"/>
    </source>
</evidence>
<dbReference type="PANTHER" id="PTHR16222">
    <property type="entry name" value="ADP-RIBOSYLGLYCOHYDROLASE"/>
    <property type="match status" value="1"/>
</dbReference>
<evidence type="ECO:0000256" key="3">
    <source>
        <dbReference type="PIRSR" id="PIRSR605502-1"/>
    </source>
</evidence>
<dbReference type="EMBL" id="QXDJ01000005">
    <property type="protein sequence ID" value="RII33089.1"/>
    <property type="molecule type" value="Genomic_DNA"/>
</dbReference>
<evidence type="ECO:0000256" key="2">
    <source>
        <dbReference type="ARBA" id="ARBA00022801"/>
    </source>
</evidence>
<dbReference type="InterPro" id="IPR005502">
    <property type="entry name" value="Ribosyl_crysJ1"/>
</dbReference>
<dbReference type="RefSeq" id="WP_119367765.1">
    <property type="nucleotide sequence ID" value="NZ_QXDJ01000005.1"/>
</dbReference>
<keyword evidence="3" id="KW-0460">Magnesium</keyword>
<evidence type="ECO:0000256" key="1">
    <source>
        <dbReference type="ARBA" id="ARBA00010702"/>
    </source>
</evidence>
<feature type="binding site" evidence="3">
    <location>
        <position position="280"/>
    </location>
    <ligand>
        <name>Mg(2+)</name>
        <dbReference type="ChEBI" id="CHEBI:18420"/>
        <label>1</label>
    </ligand>
</feature>
<dbReference type="Pfam" id="PF03747">
    <property type="entry name" value="ADP_ribosyl_GH"/>
    <property type="match status" value="1"/>
</dbReference>